<accession>A0A917DX49</accession>
<dbReference type="EMBL" id="BMKK01000014">
    <property type="protein sequence ID" value="GGD78454.1"/>
    <property type="molecule type" value="Genomic_DNA"/>
</dbReference>
<sequence>MLIEKLFSSVNLYFQKFEFNASFYYLVRAVGFKIFGYNIIGTAGKIMAFLTFSGVLLISWRSKNLFVGALAILTLYFAMATTVHPWYVTNLLVIAIFTNFRYTILWSYTAFFSYATYQTNLYQENLYLVALEYLLVLGMIIYELRDNFSINQK</sequence>
<evidence type="ECO:0000313" key="3">
    <source>
        <dbReference type="Proteomes" id="UP000609064"/>
    </source>
</evidence>
<keyword evidence="1" id="KW-0812">Transmembrane</keyword>
<dbReference type="AlphaFoldDB" id="A0A917DX49"/>
<evidence type="ECO:0000256" key="1">
    <source>
        <dbReference type="SAM" id="Phobius"/>
    </source>
</evidence>
<keyword evidence="1" id="KW-1133">Transmembrane helix</keyword>
<feature type="transmembrane region" description="Helical" evidence="1">
    <location>
        <begin position="34"/>
        <end position="58"/>
    </location>
</feature>
<feature type="transmembrane region" description="Helical" evidence="1">
    <location>
        <begin position="126"/>
        <end position="144"/>
    </location>
</feature>
<reference evidence="2" key="1">
    <citation type="journal article" date="2014" name="Int. J. Syst. Evol. Microbiol.">
        <title>Complete genome sequence of Corynebacterium casei LMG S-19264T (=DSM 44701T), isolated from a smear-ripened cheese.</title>
        <authorList>
            <consortium name="US DOE Joint Genome Institute (JGI-PGF)"/>
            <person name="Walter F."/>
            <person name="Albersmeier A."/>
            <person name="Kalinowski J."/>
            <person name="Ruckert C."/>
        </authorList>
    </citation>
    <scope>NUCLEOTIDE SEQUENCE</scope>
    <source>
        <strain evidence="2">CGMCC 1.15958</strain>
    </source>
</reference>
<comment type="caution">
    <text evidence="2">The sequence shown here is derived from an EMBL/GenBank/DDBJ whole genome shotgun (WGS) entry which is preliminary data.</text>
</comment>
<feature type="transmembrane region" description="Helical" evidence="1">
    <location>
        <begin position="65"/>
        <end position="87"/>
    </location>
</feature>
<feature type="transmembrane region" description="Helical" evidence="1">
    <location>
        <begin position="93"/>
        <end position="114"/>
    </location>
</feature>
<organism evidence="2 3">
    <name type="scientific">Emticicia aquatilis</name>
    <dbReference type="NCBI Taxonomy" id="1537369"/>
    <lineage>
        <taxon>Bacteria</taxon>
        <taxon>Pseudomonadati</taxon>
        <taxon>Bacteroidota</taxon>
        <taxon>Cytophagia</taxon>
        <taxon>Cytophagales</taxon>
        <taxon>Leadbetterellaceae</taxon>
        <taxon>Emticicia</taxon>
    </lineage>
</organism>
<keyword evidence="3" id="KW-1185">Reference proteome</keyword>
<evidence type="ECO:0000313" key="2">
    <source>
        <dbReference type="EMBL" id="GGD78454.1"/>
    </source>
</evidence>
<proteinExistence type="predicted"/>
<gene>
    <name evidence="2" type="ORF">GCM10011514_48140</name>
</gene>
<dbReference type="Proteomes" id="UP000609064">
    <property type="component" value="Unassembled WGS sequence"/>
</dbReference>
<protein>
    <submittedName>
        <fullName evidence="2">Uncharacterized protein</fullName>
    </submittedName>
</protein>
<reference evidence="2" key="2">
    <citation type="submission" date="2020-09" db="EMBL/GenBank/DDBJ databases">
        <authorList>
            <person name="Sun Q."/>
            <person name="Zhou Y."/>
        </authorList>
    </citation>
    <scope>NUCLEOTIDE SEQUENCE</scope>
    <source>
        <strain evidence="2">CGMCC 1.15958</strain>
    </source>
</reference>
<keyword evidence="1" id="KW-0472">Membrane</keyword>
<name>A0A917DX49_9BACT</name>